<protein>
    <submittedName>
        <fullName evidence="8">YHN8 protein</fullName>
    </submittedName>
</protein>
<dbReference type="PANTHER" id="PTHR15948:SF0">
    <property type="entry name" value="GOLGI PH REGULATOR A-RELATED"/>
    <property type="match status" value="1"/>
</dbReference>
<evidence type="ECO:0000313" key="8">
    <source>
        <dbReference type="EMBL" id="CEP24509.1"/>
    </source>
</evidence>
<dbReference type="InterPro" id="IPR025969">
    <property type="entry name" value="ABA_GPCR_dom"/>
</dbReference>
<evidence type="ECO:0000256" key="3">
    <source>
        <dbReference type="ARBA" id="ARBA00022989"/>
    </source>
</evidence>
<dbReference type="Proteomes" id="UP000038830">
    <property type="component" value="Unassembled WGS sequence"/>
</dbReference>
<dbReference type="Pfam" id="PF12537">
    <property type="entry name" value="GPHR_N"/>
    <property type="match status" value="1"/>
</dbReference>
<feature type="transmembrane region" description="Helical" evidence="5">
    <location>
        <begin position="76"/>
        <end position="98"/>
    </location>
</feature>
<feature type="transmembrane region" description="Helical" evidence="5">
    <location>
        <begin position="6"/>
        <end position="30"/>
    </location>
</feature>
<comment type="subcellular location">
    <subcellularLocation>
        <location evidence="1">Membrane</location>
        <topology evidence="1">Multi-pass membrane protein</topology>
    </subcellularLocation>
</comment>
<accession>A0A0H5CIW8</accession>
<dbReference type="PANTHER" id="PTHR15948">
    <property type="entry name" value="G-PROTEIN COUPLED RECEPTOR 89-RELATED"/>
    <property type="match status" value="1"/>
</dbReference>
<keyword evidence="3 5" id="KW-1133">Transmembrane helix</keyword>
<evidence type="ECO:0000313" key="9">
    <source>
        <dbReference type="Proteomes" id="UP000038830"/>
    </source>
</evidence>
<dbReference type="AlphaFoldDB" id="A0A0H5CIW8"/>
<name>A0A0H5CIW8_CYBJN</name>
<keyword evidence="4 5" id="KW-0472">Membrane</keyword>
<feature type="transmembrane region" description="Helical" evidence="5">
    <location>
        <begin position="190"/>
        <end position="214"/>
    </location>
</feature>
<evidence type="ECO:0000256" key="5">
    <source>
        <dbReference type="SAM" id="Phobius"/>
    </source>
</evidence>
<keyword evidence="2 5" id="KW-0812">Transmembrane</keyword>
<proteinExistence type="predicted"/>
<feature type="transmembrane region" description="Helical" evidence="5">
    <location>
        <begin position="327"/>
        <end position="347"/>
    </location>
</feature>
<evidence type="ECO:0000256" key="1">
    <source>
        <dbReference type="ARBA" id="ARBA00004141"/>
    </source>
</evidence>
<organism evidence="8 9">
    <name type="scientific">Cyberlindnera jadinii (strain ATCC 18201 / CBS 1600 / BCRC 20928 / JCM 3617 / NBRC 0987 / NRRL Y-1542)</name>
    <name type="common">Torula yeast</name>
    <name type="synonym">Candida utilis</name>
    <dbReference type="NCBI Taxonomy" id="983966"/>
    <lineage>
        <taxon>Eukaryota</taxon>
        <taxon>Fungi</taxon>
        <taxon>Dikarya</taxon>
        <taxon>Ascomycota</taxon>
        <taxon>Saccharomycotina</taxon>
        <taxon>Saccharomycetes</taxon>
        <taxon>Phaffomycetales</taxon>
        <taxon>Phaffomycetaceae</taxon>
        <taxon>Cyberlindnera</taxon>
    </lineage>
</organism>
<evidence type="ECO:0000259" key="6">
    <source>
        <dbReference type="Pfam" id="PF12430"/>
    </source>
</evidence>
<dbReference type="Pfam" id="PF12430">
    <property type="entry name" value="ABA_GPCR"/>
    <property type="match status" value="1"/>
</dbReference>
<feature type="domain" description="Abscisic acid G-protein coupled receptor-like" evidence="6">
    <location>
        <begin position="314"/>
        <end position="496"/>
    </location>
</feature>
<feature type="transmembrane region" description="Helical" evidence="5">
    <location>
        <begin position="118"/>
        <end position="139"/>
    </location>
</feature>
<feature type="domain" description="Golgi pH regulator conserved" evidence="7">
    <location>
        <begin position="190"/>
        <end position="248"/>
    </location>
</feature>
<sequence length="514" mass="58004">MIYPIVHFLTGSFVFYGSYYYGWVHIITLFEQLQTSSKVLQTASTQNLFALFNEEESTDAETGYSRWYTVVKCCRWVSRVAFSMTISCSVVIIQFILWQFQHDGDIPALDLHLWNWNLAALIIVLVLIQPLTVCVLLFDRLLRGSSVARKLSACALTLYSWLIFASRSYRFTDLDVVDGSSLLSYYTQCISIMGVTLMGVLNGVGSYSTVYYYLYKGVTPTDELNEEAKRLRIEQLQSSIVKTEDMIRKLPTGDDNVSHRNAYRAKSSFLDLTMLSSSSSSSPVSSTKQELQSLTKLKNELYSKLMRVQTSLNTSSNKIFLTLNRVIGVYCLFKILQVTVIHILQFIHSNDINSSNSDPLVVTLAHIFELFVNQDEEFLVNQLSFIISGALFVLSFNGVFLTLTHMYRFLPIDVTSLQRSKKSVSVIKNLILSELLGTYVLATLLILKSNLSTTYSQSLGSLTMTQGVDIAMVDNWFNKVYLLSVVVTGVLIKIGETWLDDDGFENDSIASKIV</sequence>
<evidence type="ECO:0000256" key="2">
    <source>
        <dbReference type="ARBA" id="ARBA00022692"/>
    </source>
</evidence>
<dbReference type="GO" id="GO:0016020">
    <property type="term" value="C:membrane"/>
    <property type="evidence" value="ECO:0007669"/>
    <property type="project" value="UniProtKB-SubCell"/>
</dbReference>
<dbReference type="InterPro" id="IPR015672">
    <property type="entry name" value="GPHR/GTG"/>
</dbReference>
<feature type="transmembrane region" description="Helical" evidence="5">
    <location>
        <begin position="383"/>
        <end position="405"/>
    </location>
</feature>
<reference evidence="9" key="1">
    <citation type="journal article" date="2015" name="J. Biotechnol.">
        <title>The structure of the Cyberlindnera jadinii genome and its relation to Candida utilis analyzed by the occurrence of single nucleotide polymorphisms.</title>
        <authorList>
            <person name="Rupp O."/>
            <person name="Brinkrolf K."/>
            <person name="Buerth C."/>
            <person name="Kunigo M."/>
            <person name="Schneider J."/>
            <person name="Jaenicke S."/>
            <person name="Goesmann A."/>
            <person name="Puehler A."/>
            <person name="Jaeger K.-E."/>
            <person name="Ernst J.F."/>
        </authorList>
    </citation>
    <scope>NUCLEOTIDE SEQUENCE [LARGE SCALE GENOMIC DNA]</scope>
    <source>
        <strain evidence="9">ATCC 18201 / CBS 1600 / BCRC 20928 / JCM 3617 / NBRC 0987 / NRRL Y-1542</strain>
    </source>
</reference>
<feature type="transmembrane region" description="Helical" evidence="5">
    <location>
        <begin position="151"/>
        <end position="170"/>
    </location>
</feature>
<evidence type="ECO:0000256" key="4">
    <source>
        <dbReference type="ARBA" id="ARBA00023136"/>
    </source>
</evidence>
<dbReference type="EMBL" id="CDQK01000006">
    <property type="protein sequence ID" value="CEP24509.1"/>
    <property type="molecule type" value="Genomic_DNA"/>
</dbReference>
<evidence type="ECO:0000259" key="7">
    <source>
        <dbReference type="Pfam" id="PF12537"/>
    </source>
</evidence>
<dbReference type="InterPro" id="IPR022535">
    <property type="entry name" value="Golgi_pH-regulator_cons_dom"/>
</dbReference>
<gene>
    <name evidence="8" type="primary">YHN8</name>
    <name evidence="8" type="ORF">BN1211_5339</name>
</gene>